<keyword evidence="7" id="KW-0812">Transmembrane</keyword>
<dbReference type="EMBL" id="CAJPEV010000662">
    <property type="protein sequence ID" value="CAG0887369.1"/>
    <property type="molecule type" value="Genomic_DNA"/>
</dbReference>
<keyword evidence="2" id="KW-0285">Flavoprotein</keyword>
<dbReference type="PANTHER" id="PTHR46091">
    <property type="entry name" value="BLR7054 PROTEIN"/>
    <property type="match status" value="1"/>
</dbReference>
<keyword evidence="9" id="KW-1185">Reference proteome</keyword>
<comment type="similarity">
    <text evidence="1">Belongs to the carotenoid/retinoid oxidoreductase family. CrtISO subfamily.</text>
</comment>
<proteinExistence type="inferred from homology"/>
<evidence type="ECO:0000256" key="4">
    <source>
        <dbReference type="ARBA" id="ARBA00022827"/>
    </source>
</evidence>
<accession>A0A7R9A1B2</accession>
<evidence type="ECO:0000256" key="6">
    <source>
        <dbReference type="ARBA" id="ARBA00023027"/>
    </source>
</evidence>
<evidence type="ECO:0000313" key="9">
    <source>
        <dbReference type="Proteomes" id="UP000677054"/>
    </source>
</evidence>
<keyword evidence="3" id="KW-0732">Signal</keyword>
<evidence type="ECO:0000313" key="8">
    <source>
        <dbReference type="EMBL" id="CAD7244565.1"/>
    </source>
</evidence>
<evidence type="ECO:0000256" key="2">
    <source>
        <dbReference type="ARBA" id="ARBA00022630"/>
    </source>
</evidence>
<keyword evidence="6" id="KW-0520">NAD</keyword>
<dbReference type="Pfam" id="PF13450">
    <property type="entry name" value="NAD_binding_8"/>
    <property type="match status" value="1"/>
</dbReference>
<protein>
    <recommendedName>
        <fullName evidence="10">All-trans-retinol 13,14-reductase</fullName>
    </recommendedName>
</protein>
<dbReference type="EMBL" id="LR900179">
    <property type="protein sequence ID" value="CAD7244565.1"/>
    <property type="molecule type" value="Genomic_DNA"/>
</dbReference>
<dbReference type="Gene3D" id="3.50.50.60">
    <property type="entry name" value="FAD/NAD(P)-binding domain"/>
    <property type="match status" value="2"/>
</dbReference>
<dbReference type="SUPFAM" id="SSF51905">
    <property type="entry name" value="FAD/NAD(P)-binding domain"/>
    <property type="match status" value="1"/>
</dbReference>
<organism evidence="8">
    <name type="scientific">Darwinula stevensoni</name>
    <dbReference type="NCBI Taxonomy" id="69355"/>
    <lineage>
        <taxon>Eukaryota</taxon>
        <taxon>Metazoa</taxon>
        <taxon>Ecdysozoa</taxon>
        <taxon>Arthropoda</taxon>
        <taxon>Crustacea</taxon>
        <taxon>Oligostraca</taxon>
        <taxon>Ostracoda</taxon>
        <taxon>Podocopa</taxon>
        <taxon>Podocopida</taxon>
        <taxon>Darwinulocopina</taxon>
        <taxon>Darwinuloidea</taxon>
        <taxon>Darwinulidae</taxon>
        <taxon>Darwinula</taxon>
    </lineage>
</organism>
<dbReference type="InterPro" id="IPR052206">
    <property type="entry name" value="Retinol_saturase"/>
</dbReference>
<reference evidence="8" key="1">
    <citation type="submission" date="2020-11" db="EMBL/GenBank/DDBJ databases">
        <authorList>
            <person name="Tran Van P."/>
        </authorList>
    </citation>
    <scope>NUCLEOTIDE SEQUENCE</scope>
</reference>
<keyword evidence="7" id="KW-0472">Membrane</keyword>
<evidence type="ECO:0008006" key="10">
    <source>
        <dbReference type="Google" id="ProtNLM"/>
    </source>
</evidence>
<evidence type="ECO:0000256" key="5">
    <source>
        <dbReference type="ARBA" id="ARBA00022857"/>
    </source>
</evidence>
<evidence type="ECO:0000256" key="1">
    <source>
        <dbReference type="ARBA" id="ARBA00005855"/>
    </source>
</evidence>
<dbReference type="OrthoDB" id="38045at2759"/>
<keyword evidence="7" id="KW-1133">Transmembrane helix</keyword>
<sequence length="608" mass="68277">MSILKSRGEGMLSLWSLALGGLVILLFKILQSLLFRKKRPIFSLADVRPPAPHVANQKLRDKVLKQGFSSDKIPHDLDAIVIGSGIGGLSAAALLAKAGKRVLVLEQHDQAGGSCHTFIEKGYEFDVGIHYVGGFEKTERNRILFDQLTDGQLEFVHTGTALRWQILWLSSLKYHIEAKTGKAALGVVKFFPLWLAKIVIKLGFIDWFIPYSKWASRSIQSVLEEHTDNKDLRAAFTYIFGDFGVLPSEAGFNLLAFLHEHFYGGSYYPRGGASEIAFHIIPVIEKSGGKVLVRANVKEILLDESGTRAIGVVVEKGSGSFNLTAPMVISSTSRFTCINSSFVLGDDNISFVQYRLLLRAGSSLVRSLFPKKCGVNVTLTKLLPEKVGKRAIQFPVLSQVKRSLTCLQVFLGLNASNEELKLTAQNYWCFMDNNLEEASVQVLVSGADRRERDLYLAYNRKTVEEALDADIPLMFVSFPSAKDPTHDQRYPGYQVCNPMQFLGKATCTLITYLEYEWFRSWEKENLNHRGDRYEEIKKTIGHRLIDQACKLFPQIQDKIDLVVIGSPLSHNYYLGNTVGDIYGLHHDMERFKLETQALLRPETGIPEY</sequence>
<keyword evidence="5" id="KW-0521">NADP</keyword>
<gene>
    <name evidence="8" type="ORF">DSTB1V02_LOCUS4459</name>
</gene>
<dbReference type="Proteomes" id="UP000677054">
    <property type="component" value="Unassembled WGS sequence"/>
</dbReference>
<dbReference type="PANTHER" id="PTHR46091:SF3">
    <property type="entry name" value="AMINE OXIDASE DOMAIN-CONTAINING PROTEIN"/>
    <property type="match status" value="1"/>
</dbReference>
<feature type="transmembrane region" description="Helical" evidence="7">
    <location>
        <begin position="12"/>
        <end position="30"/>
    </location>
</feature>
<evidence type="ECO:0000256" key="3">
    <source>
        <dbReference type="ARBA" id="ARBA00022729"/>
    </source>
</evidence>
<dbReference type="InterPro" id="IPR036188">
    <property type="entry name" value="FAD/NAD-bd_sf"/>
</dbReference>
<evidence type="ECO:0000256" key="7">
    <source>
        <dbReference type="SAM" id="Phobius"/>
    </source>
</evidence>
<name>A0A7R9A1B2_9CRUS</name>
<keyword evidence="4" id="KW-0274">FAD</keyword>
<dbReference type="AlphaFoldDB" id="A0A7R9A1B2"/>